<dbReference type="SUPFAM" id="SSF52833">
    <property type="entry name" value="Thioredoxin-like"/>
    <property type="match status" value="1"/>
</dbReference>
<dbReference type="InterPro" id="IPR001853">
    <property type="entry name" value="DSBA-like_thioredoxin_dom"/>
</dbReference>
<evidence type="ECO:0000259" key="1">
    <source>
        <dbReference type="Pfam" id="PF01323"/>
    </source>
</evidence>
<proteinExistence type="predicted"/>
<comment type="caution">
    <text evidence="2">The sequence shown here is derived from an EMBL/GenBank/DDBJ whole genome shotgun (WGS) entry which is preliminary data.</text>
</comment>
<dbReference type="InterPro" id="IPR036249">
    <property type="entry name" value="Thioredoxin-like_sf"/>
</dbReference>
<dbReference type="PANTHER" id="PTHR13887:SF41">
    <property type="entry name" value="THIOREDOXIN SUPERFAMILY PROTEIN"/>
    <property type="match status" value="1"/>
</dbReference>
<organism evidence="2 3">
    <name type="scientific">Streptomyces griseofuscus</name>
    <dbReference type="NCBI Taxonomy" id="146922"/>
    <lineage>
        <taxon>Bacteria</taxon>
        <taxon>Bacillati</taxon>
        <taxon>Actinomycetota</taxon>
        <taxon>Actinomycetes</taxon>
        <taxon>Kitasatosporales</taxon>
        <taxon>Streptomycetaceae</taxon>
        <taxon>Streptomyces</taxon>
    </lineage>
</organism>
<gene>
    <name evidence="2" type="ORF">CQW44_05920</name>
</gene>
<dbReference type="CDD" id="cd03024">
    <property type="entry name" value="DsbA_FrnE"/>
    <property type="match status" value="1"/>
</dbReference>
<name>A0A3R8RIJ3_9ACTN</name>
<dbReference type="EMBL" id="PDES01000002">
    <property type="protein sequence ID" value="RRQ88801.1"/>
    <property type="molecule type" value="Genomic_DNA"/>
</dbReference>
<keyword evidence="3" id="KW-1185">Reference proteome</keyword>
<dbReference type="Pfam" id="PF01323">
    <property type="entry name" value="DSBA"/>
    <property type="match status" value="1"/>
</dbReference>
<dbReference type="PANTHER" id="PTHR13887">
    <property type="entry name" value="GLUTATHIONE S-TRANSFERASE KAPPA"/>
    <property type="match status" value="1"/>
</dbReference>
<feature type="domain" description="DSBA-like thioredoxin" evidence="1">
    <location>
        <begin position="3"/>
        <end position="203"/>
    </location>
</feature>
<protein>
    <submittedName>
        <fullName evidence="2">Protein-disulfide isomerase</fullName>
    </submittedName>
</protein>
<sequence length="235" mass="25768">MKVEIWSEITCPWCGLGSHRLDRAVDRFEHSDQVEVVHRSFPLNSGFPTDRTLSVREAVMAKYGAVPEQTGAPDIEGMAAAEGLSPYRVLDNRVGNTDLAHEFLAHASAQGKNREAWDLFFRAYFGQAEPIFTLDDLLGFSDRLCLDREETRQALSEHRYRSQVRADARQAQRLGATGAPYIVIDGRYGVPGAQDSDGLLDLLRTAWNESHPVTVTAGGDAPACGPDGCAVPARP</sequence>
<dbReference type="GO" id="GO:0016853">
    <property type="term" value="F:isomerase activity"/>
    <property type="evidence" value="ECO:0007669"/>
    <property type="project" value="UniProtKB-KW"/>
</dbReference>
<dbReference type="Proteomes" id="UP000276379">
    <property type="component" value="Unassembled WGS sequence"/>
</dbReference>
<reference evidence="2 3" key="1">
    <citation type="submission" date="2017-10" db="EMBL/GenBank/DDBJ databases">
        <title>Draft genome of actinobacteria isolated from guarana (Paullinia cupana (Mart.) Ducke.</title>
        <authorList>
            <person name="Siqueira K.A."/>
            <person name="Liotti R.G."/>
            <person name="Mendes T.A."/>
            <person name="Soares M.A."/>
        </authorList>
    </citation>
    <scope>NUCLEOTIDE SEQUENCE [LARGE SCALE GENOMIC DNA]</scope>
    <source>
        <strain evidence="2 3">199</strain>
    </source>
</reference>
<dbReference type="RefSeq" id="WP_125212828.1">
    <property type="nucleotide sequence ID" value="NZ_PDES01000002.1"/>
</dbReference>
<evidence type="ECO:0000313" key="2">
    <source>
        <dbReference type="EMBL" id="RRQ88801.1"/>
    </source>
</evidence>
<keyword evidence="2" id="KW-0413">Isomerase</keyword>
<evidence type="ECO:0000313" key="3">
    <source>
        <dbReference type="Proteomes" id="UP000276379"/>
    </source>
</evidence>
<dbReference type="Gene3D" id="3.40.30.10">
    <property type="entry name" value="Glutaredoxin"/>
    <property type="match status" value="1"/>
</dbReference>
<accession>A0A3R8RIJ3</accession>
<dbReference type="GO" id="GO:0016491">
    <property type="term" value="F:oxidoreductase activity"/>
    <property type="evidence" value="ECO:0007669"/>
    <property type="project" value="InterPro"/>
</dbReference>
<dbReference type="AlphaFoldDB" id="A0A3R8RIJ3"/>